<evidence type="ECO:0000256" key="2">
    <source>
        <dbReference type="SAM" id="SignalP"/>
    </source>
</evidence>
<proteinExistence type="predicted"/>
<sequence>MNFRLLTTTLLLALLAGSAATAQNRAPSAPTQRKLGAVKVPPPNTPMPAPSTASGTTSTSAGQGGKYIAPGLTGEPARQATADNDRLLRQPVPAPPLAAPAAAPAAAPKKTQ</sequence>
<feature type="signal peptide" evidence="2">
    <location>
        <begin position="1"/>
        <end position="22"/>
    </location>
</feature>
<dbReference type="Proteomes" id="UP000515489">
    <property type="component" value="Chromosome"/>
</dbReference>
<keyword evidence="4" id="KW-1185">Reference proteome</keyword>
<evidence type="ECO:0000313" key="4">
    <source>
        <dbReference type="Proteomes" id="UP000515489"/>
    </source>
</evidence>
<feature type="compositionally biased region" description="Pro residues" evidence="1">
    <location>
        <begin position="40"/>
        <end position="49"/>
    </location>
</feature>
<organism evidence="3 4">
    <name type="scientific">Hymenobacter sediminicola</name>
    <dbReference type="NCBI Taxonomy" id="2761579"/>
    <lineage>
        <taxon>Bacteria</taxon>
        <taxon>Pseudomonadati</taxon>
        <taxon>Bacteroidota</taxon>
        <taxon>Cytophagia</taxon>
        <taxon>Cytophagales</taxon>
        <taxon>Hymenobacteraceae</taxon>
        <taxon>Hymenobacter</taxon>
    </lineage>
</organism>
<dbReference type="EMBL" id="CP060202">
    <property type="protein sequence ID" value="QNH62420.1"/>
    <property type="molecule type" value="Genomic_DNA"/>
</dbReference>
<feature type="chain" id="PRO_5028810898" evidence="2">
    <location>
        <begin position="23"/>
        <end position="112"/>
    </location>
</feature>
<feature type="compositionally biased region" description="Low complexity" evidence="1">
    <location>
        <begin position="99"/>
        <end position="112"/>
    </location>
</feature>
<dbReference type="AlphaFoldDB" id="A0A7G7W7S7"/>
<accession>A0A7G7W7S7</accession>
<evidence type="ECO:0000256" key="1">
    <source>
        <dbReference type="SAM" id="MobiDB-lite"/>
    </source>
</evidence>
<feature type="compositionally biased region" description="Low complexity" evidence="1">
    <location>
        <begin position="50"/>
        <end position="61"/>
    </location>
</feature>
<feature type="region of interest" description="Disordered" evidence="1">
    <location>
        <begin position="20"/>
        <end position="112"/>
    </location>
</feature>
<name>A0A7G7W7S7_9BACT</name>
<keyword evidence="2" id="KW-0732">Signal</keyword>
<gene>
    <name evidence="3" type="ORF">H4317_00900</name>
</gene>
<evidence type="ECO:0000313" key="3">
    <source>
        <dbReference type="EMBL" id="QNH62420.1"/>
    </source>
</evidence>
<reference evidence="3 4" key="1">
    <citation type="submission" date="2020-08" db="EMBL/GenBank/DDBJ databases">
        <title>Hymenobacter sp. S2-20-2 genome sequencing.</title>
        <authorList>
            <person name="Jin L."/>
        </authorList>
    </citation>
    <scope>NUCLEOTIDE SEQUENCE [LARGE SCALE GENOMIC DNA]</scope>
    <source>
        <strain evidence="3 4">S2-20-2</strain>
    </source>
</reference>
<protein>
    <submittedName>
        <fullName evidence="3">Uncharacterized protein</fullName>
    </submittedName>
</protein>
<dbReference type="RefSeq" id="WP_185888332.1">
    <property type="nucleotide sequence ID" value="NZ_CP060202.1"/>
</dbReference>
<dbReference type="KEGG" id="hsk:H4317_00900"/>